<proteinExistence type="predicted"/>
<evidence type="ECO:0000256" key="6">
    <source>
        <dbReference type="ARBA" id="ARBA00022729"/>
    </source>
</evidence>
<evidence type="ECO:0000256" key="10">
    <source>
        <dbReference type="ARBA" id="ARBA00023237"/>
    </source>
</evidence>
<keyword evidence="5" id="KW-0812">Transmembrane</keyword>
<evidence type="ECO:0000256" key="1">
    <source>
        <dbReference type="ARBA" id="ARBA00004571"/>
    </source>
</evidence>
<dbReference type="GO" id="GO:0046930">
    <property type="term" value="C:pore complex"/>
    <property type="evidence" value="ECO:0007669"/>
    <property type="project" value="UniProtKB-KW"/>
</dbReference>
<keyword evidence="10" id="KW-0998">Cell outer membrane</keyword>
<dbReference type="CDD" id="cd00342">
    <property type="entry name" value="gram_neg_porins"/>
    <property type="match status" value="1"/>
</dbReference>
<dbReference type="GO" id="GO:0034220">
    <property type="term" value="P:monoatomic ion transmembrane transport"/>
    <property type="evidence" value="ECO:0007669"/>
    <property type="project" value="InterPro"/>
</dbReference>
<dbReference type="STRING" id="1842727.RD110_05230"/>
<accession>A0A1P8JSD7</accession>
<dbReference type="PANTHER" id="PTHR34501:SF9">
    <property type="entry name" value="MAJOR OUTER MEMBRANE PROTEIN P.IA"/>
    <property type="match status" value="1"/>
</dbReference>
<dbReference type="Pfam" id="PF13609">
    <property type="entry name" value="Porin_4"/>
    <property type="match status" value="1"/>
</dbReference>
<evidence type="ECO:0000313" key="13">
    <source>
        <dbReference type="Proteomes" id="UP000186609"/>
    </source>
</evidence>
<keyword evidence="3" id="KW-0813">Transport</keyword>
<dbReference type="PRINTS" id="PR00182">
    <property type="entry name" value="ECOLNEIPORIN"/>
</dbReference>
<gene>
    <name evidence="12" type="ORF">RD110_05230</name>
</gene>
<evidence type="ECO:0000259" key="11">
    <source>
        <dbReference type="Pfam" id="PF13609"/>
    </source>
</evidence>
<dbReference type="Proteomes" id="UP000186609">
    <property type="component" value="Chromosome"/>
</dbReference>
<keyword evidence="13" id="KW-1185">Reference proteome</keyword>
<keyword evidence="9" id="KW-0472">Membrane</keyword>
<dbReference type="AlphaFoldDB" id="A0A1P8JSD7"/>
<evidence type="ECO:0000256" key="7">
    <source>
        <dbReference type="ARBA" id="ARBA00023065"/>
    </source>
</evidence>
<dbReference type="InterPro" id="IPR050298">
    <property type="entry name" value="Gram-neg_bact_OMP"/>
</dbReference>
<dbReference type="PANTHER" id="PTHR34501">
    <property type="entry name" value="PROTEIN YDDL-RELATED"/>
    <property type="match status" value="1"/>
</dbReference>
<evidence type="ECO:0000256" key="4">
    <source>
        <dbReference type="ARBA" id="ARBA00022452"/>
    </source>
</evidence>
<feature type="domain" description="Porin" evidence="11">
    <location>
        <begin position="2"/>
        <end position="290"/>
    </location>
</feature>
<organism evidence="12 13">
    <name type="scientific">Rhodoferax koreensis</name>
    <dbReference type="NCBI Taxonomy" id="1842727"/>
    <lineage>
        <taxon>Bacteria</taxon>
        <taxon>Pseudomonadati</taxon>
        <taxon>Pseudomonadota</taxon>
        <taxon>Betaproteobacteria</taxon>
        <taxon>Burkholderiales</taxon>
        <taxon>Comamonadaceae</taxon>
        <taxon>Rhodoferax</taxon>
    </lineage>
</organism>
<keyword evidence="6" id="KW-0732">Signal</keyword>
<dbReference type="InterPro" id="IPR001702">
    <property type="entry name" value="Porin_Gram-ve"/>
</dbReference>
<dbReference type="Gene3D" id="2.40.160.10">
    <property type="entry name" value="Porin"/>
    <property type="match status" value="1"/>
</dbReference>
<dbReference type="EMBL" id="CP019236">
    <property type="protein sequence ID" value="APW36667.1"/>
    <property type="molecule type" value="Genomic_DNA"/>
</dbReference>
<dbReference type="KEGG" id="rhy:RD110_05230"/>
<dbReference type="GO" id="GO:0015288">
    <property type="term" value="F:porin activity"/>
    <property type="evidence" value="ECO:0007669"/>
    <property type="project" value="UniProtKB-KW"/>
</dbReference>
<comment type="subcellular location">
    <subcellularLocation>
        <location evidence="1">Cell outer membrane</location>
        <topology evidence="1">Multi-pass membrane protein</topology>
    </subcellularLocation>
</comment>
<evidence type="ECO:0000256" key="5">
    <source>
        <dbReference type="ARBA" id="ARBA00022692"/>
    </source>
</evidence>
<dbReference type="GO" id="GO:0009279">
    <property type="term" value="C:cell outer membrane"/>
    <property type="evidence" value="ECO:0007669"/>
    <property type="project" value="UniProtKB-SubCell"/>
</dbReference>
<keyword evidence="8" id="KW-0626">Porin</keyword>
<dbReference type="InterPro" id="IPR033900">
    <property type="entry name" value="Gram_neg_porin_domain"/>
</dbReference>
<dbReference type="PRINTS" id="PR00184">
    <property type="entry name" value="NEISSPPORIN"/>
</dbReference>
<name>A0A1P8JSD7_9BURK</name>
<reference evidence="12 13" key="1">
    <citation type="submission" date="2017-01" db="EMBL/GenBank/DDBJ databases">
        <authorList>
            <person name="Mah S.A."/>
            <person name="Swanson W.J."/>
            <person name="Moy G.W."/>
            <person name="Vacquier V.D."/>
        </authorList>
    </citation>
    <scope>NUCLEOTIDE SEQUENCE [LARGE SCALE GENOMIC DNA]</scope>
    <source>
        <strain evidence="12 13">DCY110</strain>
    </source>
</reference>
<sequence length="318" mass="33913">MASAQTLTLYGIADLWMGTSQVKTGASGTRQNVVDTSGISGSRFGVRGVEDLGGGLLASFVLENGFDLSTGVPGQGGLLFGRQAYVGLQGSWGSVQAGRLYSPYDELFINFRQNYSAFTFESDSLTANNGIPDYSYRLNNAVAYTTPLIGGFSAKVLQSFGENKNLPTVGNKSTDAEAVALKYVDGPFTVGYAYQQEKQANGDANKYQLFGALYDFGFAKLMASYNPARNDMTKDKEYQIGAIVPFGPAYAVSLGYTHSKSKAGALTSVGKGFAVIGSYDISKRTRLYAAMVDASTHPNNVVAETVTTKYGVGIRHAF</sequence>
<protein>
    <recommendedName>
        <fullName evidence="11">Porin domain-containing protein</fullName>
    </recommendedName>
</protein>
<dbReference type="InterPro" id="IPR002299">
    <property type="entry name" value="Porin_Neis"/>
</dbReference>
<keyword evidence="7" id="KW-0406">Ion transport</keyword>
<keyword evidence="4" id="KW-1134">Transmembrane beta strand</keyword>
<evidence type="ECO:0000256" key="8">
    <source>
        <dbReference type="ARBA" id="ARBA00023114"/>
    </source>
</evidence>
<comment type="subunit">
    <text evidence="2">Homotrimer.</text>
</comment>
<evidence type="ECO:0000313" key="12">
    <source>
        <dbReference type="EMBL" id="APW36667.1"/>
    </source>
</evidence>
<dbReference type="InterPro" id="IPR023614">
    <property type="entry name" value="Porin_dom_sf"/>
</dbReference>
<dbReference type="SUPFAM" id="SSF56935">
    <property type="entry name" value="Porins"/>
    <property type="match status" value="1"/>
</dbReference>
<evidence type="ECO:0000256" key="2">
    <source>
        <dbReference type="ARBA" id="ARBA00011233"/>
    </source>
</evidence>
<evidence type="ECO:0000256" key="3">
    <source>
        <dbReference type="ARBA" id="ARBA00022448"/>
    </source>
</evidence>
<evidence type="ECO:0000256" key="9">
    <source>
        <dbReference type="ARBA" id="ARBA00023136"/>
    </source>
</evidence>